<evidence type="ECO:0000256" key="7">
    <source>
        <dbReference type="ARBA" id="ARBA00023136"/>
    </source>
</evidence>
<dbReference type="PANTHER" id="PTHR31595:SF57">
    <property type="entry name" value="OS04G0481900 PROTEIN"/>
    <property type="match status" value="1"/>
</dbReference>
<evidence type="ECO:0000256" key="4">
    <source>
        <dbReference type="ARBA" id="ARBA00022679"/>
    </source>
</evidence>
<comment type="caution">
    <text evidence="10">The sequence shown here is derived from an EMBL/GenBank/DDBJ whole genome shotgun (WGS) entry which is preliminary data.</text>
</comment>
<dbReference type="Pfam" id="PF13813">
    <property type="entry name" value="MBOAT_2"/>
    <property type="match status" value="1"/>
</dbReference>
<dbReference type="HOGENOM" id="CLU_032731_1_1_1"/>
<organism evidence="10 11">
    <name type="scientific">Moniliophthora roreri (strain MCA 2997)</name>
    <name type="common">Cocoa frosty pod rot fungus</name>
    <name type="synonym">Crinipellis roreri</name>
    <dbReference type="NCBI Taxonomy" id="1381753"/>
    <lineage>
        <taxon>Eukaryota</taxon>
        <taxon>Fungi</taxon>
        <taxon>Dikarya</taxon>
        <taxon>Basidiomycota</taxon>
        <taxon>Agaricomycotina</taxon>
        <taxon>Agaricomycetes</taxon>
        <taxon>Agaricomycetidae</taxon>
        <taxon>Agaricales</taxon>
        <taxon>Marasmiineae</taxon>
        <taxon>Marasmiaceae</taxon>
        <taxon>Moniliophthora</taxon>
    </lineage>
</organism>
<evidence type="ECO:0000256" key="5">
    <source>
        <dbReference type="ARBA" id="ARBA00022692"/>
    </source>
</evidence>
<dbReference type="AlphaFoldDB" id="V2Y2G2"/>
<keyword evidence="5 8" id="KW-0812">Transmembrane</keyword>
<name>V2Y2G2_MONRO</name>
<dbReference type="Proteomes" id="UP000017559">
    <property type="component" value="Unassembled WGS sequence"/>
</dbReference>
<keyword evidence="7 8" id="KW-0472">Membrane</keyword>
<reference evidence="10 11" key="1">
    <citation type="journal article" date="2014" name="BMC Genomics">
        <title>Genome and secretome analysis of the hemibiotrophic fungal pathogen, Moniliophthora roreri, which causes frosty pod rot disease of cacao: mechanisms of the biotrophic and necrotrophic phases.</title>
        <authorList>
            <person name="Meinhardt L.W."/>
            <person name="Costa G.G.L."/>
            <person name="Thomazella D.P.T."/>
            <person name="Teixeira P.J.P.L."/>
            <person name="Carazzolle M.F."/>
            <person name="Schuster S.C."/>
            <person name="Carlson J.E."/>
            <person name="Guiltinan M.J."/>
            <person name="Mieczkowski P."/>
            <person name="Farmer A."/>
            <person name="Ramaraj T."/>
            <person name="Crozier J."/>
            <person name="Davis R.E."/>
            <person name="Shao J."/>
            <person name="Melnick R.L."/>
            <person name="Pereira G.A.G."/>
            <person name="Bailey B.A."/>
        </authorList>
    </citation>
    <scope>NUCLEOTIDE SEQUENCE [LARGE SCALE GENOMIC DNA]</scope>
    <source>
        <strain evidence="10 11">MCA 2997</strain>
    </source>
</reference>
<keyword evidence="4" id="KW-0808">Transferase</keyword>
<evidence type="ECO:0000313" key="11">
    <source>
        <dbReference type="Proteomes" id="UP000017559"/>
    </source>
</evidence>
<dbReference type="PANTHER" id="PTHR31595">
    <property type="entry name" value="LONG-CHAIN-ALCOHOL O-FATTY-ACYLTRANSFERASE 3-RELATED"/>
    <property type="match status" value="1"/>
</dbReference>
<keyword evidence="11" id="KW-1185">Reference proteome</keyword>
<feature type="transmembrane region" description="Helical" evidence="8">
    <location>
        <begin position="173"/>
        <end position="198"/>
    </location>
</feature>
<accession>V2Y2G2</accession>
<comment type="pathway">
    <text evidence="2">Secondary metabolite biosynthesis.</text>
</comment>
<dbReference type="GO" id="GO:0006629">
    <property type="term" value="P:lipid metabolic process"/>
    <property type="evidence" value="ECO:0007669"/>
    <property type="project" value="InterPro"/>
</dbReference>
<evidence type="ECO:0000256" key="1">
    <source>
        <dbReference type="ARBA" id="ARBA00004141"/>
    </source>
</evidence>
<evidence type="ECO:0000256" key="8">
    <source>
        <dbReference type="SAM" id="Phobius"/>
    </source>
</evidence>
<feature type="transmembrane region" description="Helical" evidence="8">
    <location>
        <begin position="29"/>
        <end position="46"/>
    </location>
</feature>
<feature type="transmembrane region" description="Helical" evidence="8">
    <location>
        <begin position="133"/>
        <end position="153"/>
    </location>
</feature>
<evidence type="ECO:0000256" key="3">
    <source>
        <dbReference type="ARBA" id="ARBA00007282"/>
    </source>
</evidence>
<comment type="subcellular location">
    <subcellularLocation>
        <location evidence="1">Membrane</location>
        <topology evidence="1">Multi-pass membrane protein</topology>
    </subcellularLocation>
</comment>
<evidence type="ECO:0000259" key="9">
    <source>
        <dbReference type="Pfam" id="PF13813"/>
    </source>
</evidence>
<dbReference type="InterPro" id="IPR032805">
    <property type="entry name" value="Wax_synthase_dom"/>
</dbReference>
<comment type="similarity">
    <text evidence="3">Belongs to the wax synthase family.</text>
</comment>
<protein>
    <submittedName>
        <fullName evidence="10">Toxin biosynthesis protein</fullName>
    </submittedName>
</protein>
<dbReference type="GO" id="GO:0016020">
    <property type="term" value="C:membrane"/>
    <property type="evidence" value="ECO:0007669"/>
    <property type="project" value="UniProtKB-SubCell"/>
</dbReference>
<gene>
    <name evidence="10" type="ORF">Moror_2379</name>
</gene>
<dbReference type="GO" id="GO:0008374">
    <property type="term" value="F:O-acyltransferase activity"/>
    <property type="evidence" value="ECO:0007669"/>
    <property type="project" value="InterPro"/>
</dbReference>
<dbReference type="OrthoDB" id="1077582at2759"/>
<dbReference type="EMBL" id="AWSO01001011">
    <property type="protein sequence ID" value="ESK85829.1"/>
    <property type="molecule type" value="Genomic_DNA"/>
</dbReference>
<sequence length="386" mass="44474">MTAITALLAFQLIFLLGLAAKARWMRLVGFFLLLSIVYHTFFRHSVKLKKEDAQIGLTLVVQCFMASDFLVLTPDPHNSLRKYSDPIHHVRQSFFSRLKWSSLLALNPRGIGWEHGRHQESDDELRMSRIRFVIHKALLLGLCVTGFCLGGYINRTRLSSALNYAISADRFGWRVFAVVVYGVRVIVFCSALHLCVVIPLVMFGVSKPEECPPLFGSFFEAYTVSRFWGRTWHHLLRRLLSSHGEYVAEKLLHLHNDTKSYRIVKYFTVFFISGIIHQLGAYLVSPNPPKTLSGTFLFFLRGHEFRFFLLQPLAIMFESAVRNALPVAISGRTSKWVGYVWVLCWLSWSLSRYMDGVCLDGLMSDGYYHPMKFEMNPPEMWRALNM</sequence>
<dbReference type="KEGG" id="mrr:Moror_2379"/>
<dbReference type="InterPro" id="IPR044851">
    <property type="entry name" value="Wax_synthase"/>
</dbReference>
<feature type="domain" description="Wax synthase" evidence="9">
    <location>
        <begin position="211"/>
        <end position="300"/>
    </location>
</feature>
<proteinExistence type="inferred from homology"/>
<evidence type="ECO:0000256" key="2">
    <source>
        <dbReference type="ARBA" id="ARBA00005179"/>
    </source>
</evidence>
<evidence type="ECO:0000313" key="10">
    <source>
        <dbReference type="EMBL" id="ESK85829.1"/>
    </source>
</evidence>
<keyword evidence="6 8" id="KW-1133">Transmembrane helix</keyword>
<evidence type="ECO:0000256" key="6">
    <source>
        <dbReference type="ARBA" id="ARBA00022989"/>
    </source>
</evidence>